<keyword evidence="7" id="KW-1185">Reference proteome</keyword>
<dbReference type="Pfam" id="PF14905">
    <property type="entry name" value="OMP_b-brl_3"/>
    <property type="match status" value="1"/>
</dbReference>
<organism evidence="6 7">
    <name type="scientific">Urechidicola vernalis</name>
    <dbReference type="NCBI Taxonomy" id="3075600"/>
    <lineage>
        <taxon>Bacteria</taxon>
        <taxon>Pseudomonadati</taxon>
        <taxon>Bacteroidota</taxon>
        <taxon>Flavobacteriia</taxon>
        <taxon>Flavobacteriales</taxon>
        <taxon>Flavobacteriaceae</taxon>
        <taxon>Urechidicola</taxon>
    </lineage>
</organism>
<dbReference type="EMBL" id="JAVRHV010000003">
    <property type="protein sequence ID" value="MDT0553158.1"/>
    <property type="molecule type" value="Genomic_DNA"/>
</dbReference>
<dbReference type="RefSeq" id="WP_311593142.1">
    <property type="nucleotide sequence ID" value="NZ_JAVRHV010000003.1"/>
</dbReference>
<keyword evidence="4" id="KW-0732">Signal</keyword>
<dbReference type="SUPFAM" id="SSF49464">
    <property type="entry name" value="Carboxypeptidase regulatory domain-like"/>
    <property type="match status" value="1"/>
</dbReference>
<gene>
    <name evidence="6" type="ORF">RM519_07870</name>
</gene>
<evidence type="ECO:0000313" key="6">
    <source>
        <dbReference type="EMBL" id="MDT0553158.1"/>
    </source>
</evidence>
<evidence type="ECO:0000259" key="5">
    <source>
        <dbReference type="Pfam" id="PF14905"/>
    </source>
</evidence>
<evidence type="ECO:0000256" key="2">
    <source>
        <dbReference type="ARBA" id="ARBA00023136"/>
    </source>
</evidence>
<evidence type="ECO:0000256" key="3">
    <source>
        <dbReference type="ARBA" id="ARBA00023237"/>
    </source>
</evidence>
<proteinExistence type="predicted"/>
<protein>
    <submittedName>
        <fullName evidence="6">Outer membrane beta-barrel family protein</fullName>
    </submittedName>
</protein>
<feature type="domain" description="Outer membrane protein beta-barrel" evidence="5">
    <location>
        <begin position="407"/>
        <end position="810"/>
    </location>
</feature>
<evidence type="ECO:0000313" key="7">
    <source>
        <dbReference type="Proteomes" id="UP001252186"/>
    </source>
</evidence>
<name>A0ABU2Y4P0_9FLAO</name>
<evidence type="ECO:0000256" key="1">
    <source>
        <dbReference type="ARBA" id="ARBA00004442"/>
    </source>
</evidence>
<dbReference type="SUPFAM" id="SSF56935">
    <property type="entry name" value="Porins"/>
    <property type="match status" value="1"/>
</dbReference>
<comment type="caution">
    <text evidence="6">The sequence shown here is derived from an EMBL/GenBank/DDBJ whole genome shotgun (WGS) entry which is preliminary data.</text>
</comment>
<dbReference type="Gene3D" id="2.40.170.20">
    <property type="entry name" value="TonB-dependent receptor, beta-barrel domain"/>
    <property type="match status" value="1"/>
</dbReference>
<keyword evidence="3" id="KW-0998">Cell outer membrane</keyword>
<feature type="chain" id="PRO_5046000191" evidence="4">
    <location>
        <begin position="20"/>
        <end position="841"/>
    </location>
</feature>
<dbReference type="PANTHER" id="PTHR40980:SF4">
    <property type="entry name" value="TONB-DEPENDENT RECEPTOR-LIKE BETA-BARREL DOMAIN-CONTAINING PROTEIN"/>
    <property type="match status" value="1"/>
</dbReference>
<reference evidence="6 7" key="1">
    <citation type="submission" date="2023-09" db="EMBL/GenBank/DDBJ databases">
        <authorList>
            <person name="Rey-Velasco X."/>
        </authorList>
    </citation>
    <scope>NUCLEOTIDE SEQUENCE [LARGE SCALE GENOMIC DNA]</scope>
    <source>
        <strain evidence="6 7">P050</strain>
    </source>
</reference>
<dbReference type="Gene3D" id="2.60.40.1120">
    <property type="entry name" value="Carboxypeptidase-like, regulatory domain"/>
    <property type="match status" value="1"/>
</dbReference>
<dbReference type="Pfam" id="PF13715">
    <property type="entry name" value="CarbopepD_reg_2"/>
    <property type="match status" value="1"/>
</dbReference>
<dbReference type="InterPro" id="IPR036942">
    <property type="entry name" value="Beta-barrel_TonB_sf"/>
</dbReference>
<dbReference type="InterPro" id="IPR041700">
    <property type="entry name" value="OMP_b-brl_3"/>
</dbReference>
<keyword evidence="2" id="KW-0472">Membrane</keyword>
<dbReference type="Proteomes" id="UP001252186">
    <property type="component" value="Unassembled WGS sequence"/>
</dbReference>
<dbReference type="Gene3D" id="2.170.130.10">
    <property type="entry name" value="TonB-dependent receptor, plug domain"/>
    <property type="match status" value="1"/>
</dbReference>
<accession>A0ABU2Y4P0</accession>
<dbReference type="InterPro" id="IPR008969">
    <property type="entry name" value="CarboxyPept-like_regulatory"/>
</dbReference>
<comment type="subcellular location">
    <subcellularLocation>
        <location evidence="1">Cell outer membrane</location>
    </subcellularLocation>
</comment>
<evidence type="ECO:0000256" key="4">
    <source>
        <dbReference type="SAM" id="SignalP"/>
    </source>
</evidence>
<dbReference type="PANTHER" id="PTHR40980">
    <property type="entry name" value="PLUG DOMAIN-CONTAINING PROTEIN"/>
    <property type="match status" value="1"/>
</dbReference>
<sequence>MKNILLLLGSVLLFGTLNAQKTGSISGTISDKDTSEIIPFATISLQQNGVALSIGTTSNFNGNFNIENLKVGAYNVVISFLGYESITIKDVSISTQNLNVDLGAVKLTHASEALEEVEVKATTRTVTNKIDRKTYKVSDFETARGGTATDVLNKLPSVSVNPDGQISVRGTQDFVVYLNGKPTAMDATMLLGQISSDAMVSVDVITVPTSKFDAQGKGGIINITTKSVGVEGFSMSVNGTIGGAPWGHTTDKYSGYEMTDNRYNSGVNLMYGTGKVLLYGGFNISDKNVNGERTGDARILDESTGAYKHMVASGERPEWYESQSVNVGLDYKISEASLLSTSYMYGNRTEGRSAFYIYNNFFGDADKNPIPGVPVNEEWIYNPNTDNRYGKFHNFNIDFSHQIDELTKISTSFSYENSNLSRELDNLNYEYDPLTDEIGEVTLHYNQTDETPLDGYRFSFNYEKEYENGNSFAVGLQPQYFSIDGKFNYEQLDGPVLDLENGIDLTRGIYAGYLDYSGSAGRFNYIAGLRLEYTDQVMEVENPDYFTIFNRPSDDTFKIQQLDWFPTFHADYELNETSKLNFAGSRRISRPPIKNMAPFLYRRHLEVFVVGDPNLEPEYVNNIELGYDKKLGKQKINLTGFYRGVDNAIFRVNTIYQQELVLIRSYTNAGNSTSLGVELNANFVAGDWATFFLGGSVYHYNVRGEIFGYNEDNRSTNWSLKGNANFDLSEQFKFTTDFDVKSATVTAQGQNDLFYMANVAINYAPKNVQNLTFNLKGLDILGSNDSGLDTQAFNSAGQEIFYQETQYLRVGPIVEFGVSYAFNKKKKEIKKNENIFGTDEF</sequence>
<dbReference type="InterPro" id="IPR037066">
    <property type="entry name" value="Plug_dom_sf"/>
</dbReference>
<feature type="signal peptide" evidence="4">
    <location>
        <begin position="1"/>
        <end position="19"/>
    </location>
</feature>